<dbReference type="EMBL" id="BJMM01000030">
    <property type="protein sequence ID" value="GEB52338.1"/>
    <property type="molecule type" value="Genomic_DNA"/>
</dbReference>
<dbReference type="InterPro" id="IPR027417">
    <property type="entry name" value="P-loop_NTPase"/>
</dbReference>
<proteinExistence type="predicted"/>
<dbReference type="OrthoDB" id="135105at2"/>
<dbReference type="PANTHER" id="PTHR46844:SF1">
    <property type="entry name" value="SLR5058 PROTEIN"/>
    <property type="match status" value="1"/>
</dbReference>
<comment type="caution">
    <text evidence="4">The sequence shown here is derived from an EMBL/GenBank/DDBJ whole genome shotgun (WGS) entry which is preliminary data.</text>
</comment>
<keyword evidence="5" id="KW-1185">Reference proteome</keyword>
<evidence type="ECO:0000256" key="1">
    <source>
        <dbReference type="ARBA" id="ARBA00022741"/>
    </source>
</evidence>
<dbReference type="PANTHER" id="PTHR46844">
    <property type="entry name" value="SLR5058 PROTEIN"/>
    <property type="match status" value="1"/>
</dbReference>
<keyword evidence="2 4" id="KW-0067">ATP-binding</keyword>
<evidence type="ECO:0000256" key="2">
    <source>
        <dbReference type="ARBA" id="ARBA00022840"/>
    </source>
</evidence>
<keyword evidence="1" id="KW-0547">Nucleotide-binding</keyword>
<dbReference type="AlphaFoldDB" id="A0A4Y3R6E3"/>
<dbReference type="Gene3D" id="3.80.10.10">
    <property type="entry name" value="Ribonuclease Inhibitor"/>
    <property type="match status" value="1"/>
</dbReference>
<protein>
    <submittedName>
        <fullName evidence="4">ATP-binding protein</fullName>
    </submittedName>
</protein>
<dbReference type="RefSeq" id="WP_086814322.1">
    <property type="nucleotide sequence ID" value="NZ_BJMM01000030.1"/>
</dbReference>
<dbReference type="Proteomes" id="UP000319210">
    <property type="component" value="Unassembled WGS sequence"/>
</dbReference>
<feature type="domain" description="NACHT" evidence="3">
    <location>
        <begin position="96"/>
        <end position="427"/>
    </location>
</feature>
<dbReference type="InterPro" id="IPR032675">
    <property type="entry name" value="LRR_dom_sf"/>
</dbReference>
<name>A0A4Y3R6E3_STRCI</name>
<dbReference type="SUPFAM" id="SSF52058">
    <property type="entry name" value="L domain-like"/>
    <property type="match status" value="1"/>
</dbReference>
<dbReference type="InterPro" id="IPR007111">
    <property type="entry name" value="NACHT_NTPase"/>
</dbReference>
<dbReference type="GO" id="GO:0005524">
    <property type="term" value="F:ATP binding"/>
    <property type="evidence" value="ECO:0007669"/>
    <property type="project" value="UniProtKB-KW"/>
</dbReference>
<gene>
    <name evidence="4" type="ORF">SCA03_48890</name>
</gene>
<accession>A0A4Y3R6E3</accession>
<evidence type="ECO:0000259" key="3">
    <source>
        <dbReference type="PROSITE" id="PS50837"/>
    </source>
</evidence>
<dbReference type="Gene3D" id="3.40.50.300">
    <property type="entry name" value="P-loop containing nucleotide triphosphate hydrolases"/>
    <property type="match status" value="1"/>
</dbReference>
<evidence type="ECO:0000313" key="5">
    <source>
        <dbReference type="Proteomes" id="UP000319210"/>
    </source>
</evidence>
<reference evidence="4 5" key="1">
    <citation type="submission" date="2019-06" db="EMBL/GenBank/DDBJ databases">
        <title>Whole genome shotgun sequence of Streptomyces cacaoi subsp. cacaoi NBRC 12748.</title>
        <authorList>
            <person name="Hosoyama A."/>
            <person name="Uohara A."/>
            <person name="Ohji S."/>
            <person name="Ichikawa N."/>
        </authorList>
    </citation>
    <scope>NUCLEOTIDE SEQUENCE [LARGE SCALE GENOMIC DNA]</scope>
    <source>
        <strain evidence="4 5">NBRC 12748</strain>
    </source>
</reference>
<dbReference type="SUPFAM" id="SSF52540">
    <property type="entry name" value="P-loop containing nucleoside triphosphate hydrolases"/>
    <property type="match status" value="1"/>
</dbReference>
<dbReference type="PROSITE" id="PS50837">
    <property type="entry name" value="NACHT"/>
    <property type="match status" value="1"/>
</dbReference>
<sequence>MTRQELAEQDRTFKQDRKFEQRYARYVTDRHSRLTIYGVDLGVSREWPLRDAYLTLEAVPAGEFAPPGPSAAGPDEPAAWTPAPARRVDTLLTADRRVLLRGAAGSGKTTLGQWLAVSAAQPEPGEGAPAEPAGLVPFVLPLRSLTRAATPLPLPQDFLPAAGCPLAAGQPDGWADRVLAAGRGLLLVDGVDEVPEAERDRTRQWLRDLVTAYPDNRFVVTSRPSAVGDGWLRAEGFAELSLAPMSPRDVARFISRWHAAAQAEPGLEEALLDAVPASQDLARLATNPLMSGLICALHRERRGHLPRGRKALYDAALSMLLERRDRERDVAARGSIDLDEESVRELLQKLAYWLIRNGRAEMDHAEAHDVLGRALKLMPRVAEHGPVESLLRFLLERSGLLREPVPGTVDFLHRTFQDYLGAAEAVEERDFDLLIDNAHLDQWEDVLRMAVAHARARERATLLRGLLARGDADPRRRARFHLLAMACLEHATQLDPEVRTEVEQRAASLIPPRSVDEAEVLADLGPVVLPLLPGPEGLHDDEAHAVALTAARIGGDAALPLLTRYCAELGPRTALPLSGNWHRFDTVEYGERIIRPIMDSDINAFVTVSDREQLDFVRQAGGYHSLMLDGDFTERELTEVQFTDTLTHLSLWNNNRIDDLGFLRRFRRLDRLQLVGCPGVRDVAPLAGTSVTRLVMPAHTAISVRELNALTALRVLLLQGEHGSCDVSALPSGLNNLGLPGSAHHLEAVGRLTELDSLSLHFLAEPPTPAAWRAVAGLDKLRYLCVDQAQLRALSTTGVALPQVTSLQIFPDGIHGQGDGLPAAEVARAFPGINFLNAARPGPGTDLTPLAGPPALRRVDLYQPVQSAEDMHADALGPQVEVSITPRPRE</sequence>
<evidence type="ECO:0000313" key="4">
    <source>
        <dbReference type="EMBL" id="GEB52338.1"/>
    </source>
</evidence>
<dbReference type="Pfam" id="PF05729">
    <property type="entry name" value="NACHT"/>
    <property type="match status" value="1"/>
</dbReference>
<organism evidence="4 5">
    <name type="scientific">Streptomyces cacaoi</name>
    <dbReference type="NCBI Taxonomy" id="1898"/>
    <lineage>
        <taxon>Bacteria</taxon>
        <taxon>Bacillati</taxon>
        <taxon>Actinomycetota</taxon>
        <taxon>Actinomycetes</taxon>
        <taxon>Kitasatosporales</taxon>
        <taxon>Streptomycetaceae</taxon>
        <taxon>Streptomyces</taxon>
    </lineage>
</organism>